<comment type="caution">
    <text evidence="2">The sequence shown here is derived from an EMBL/GenBank/DDBJ whole genome shotgun (WGS) entry which is preliminary data.</text>
</comment>
<name>A0A117I8L8_MYCCR</name>
<accession>A0A117I8L8</accession>
<dbReference type="CDD" id="cd00229">
    <property type="entry name" value="SGNH_hydrolase"/>
    <property type="match status" value="1"/>
</dbReference>
<dbReference type="Gene3D" id="3.40.50.1110">
    <property type="entry name" value="SGNH hydrolase"/>
    <property type="match status" value="1"/>
</dbReference>
<dbReference type="AlphaFoldDB" id="A0A117I8L8"/>
<sequence length="227" mass="23848">MRRFAVVMTSLAVVAGLGTSRPVQVMTVSRDAPISHIAVIGDSYTTGTNIGGMGNKGWPTQAWRDLARQGKPVAADVASEGRAGYAVRGDHGSLFVDLTARAVRPDDVLVVFFGSRNDEPADPLALSGMAWSAFDSARRTAPAAKLLVIGPPWPTADVPGKVLQIRDALGNVARAFGAVFIDPIAERWFVGRPDLIGSDGVHPTDAGHTYLADRIASLVGDQLPAAP</sequence>
<dbReference type="EMBL" id="BCSY01000010">
    <property type="protein sequence ID" value="GAS93395.1"/>
    <property type="molecule type" value="Genomic_DNA"/>
</dbReference>
<feature type="domain" description="SGNH hydrolase-type esterase" evidence="1">
    <location>
        <begin position="39"/>
        <end position="208"/>
    </location>
</feature>
<reference evidence="3" key="1">
    <citation type="journal article" date="2016" name="Genome Announc.">
        <title>Draft Genome Sequences of Five Rapidly Growing Mycobacterium Species, M. thermoresistibile, M. fortuitum subsp. acetamidolyticum, M. canariasense, M. brisbanense, and M. novocastrense.</title>
        <authorList>
            <person name="Katahira K."/>
            <person name="Ogura Y."/>
            <person name="Gotoh Y."/>
            <person name="Hayashi T."/>
        </authorList>
    </citation>
    <scope>NUCLEOTIDE SEQUENCE [LARGE SCALE GENOMIC DNA]</scope>
    <source>
        <strain evidence="3">JCM15298</strain>
    </source>
</reference>
<dbReference type="InterPro" id="IPR053140">
    <property type="entry name" value="GDSL_Rv0518-like"/>
</dbReference>
<dbReference type="SUPFAM" id="SSF52266">
    <property type="entry name" value="SGNH hydrolase"/>
    <property type="match status" value="1"/>
</dbReference>
<evidence type="ECO:0000313" key="3">
    <source>
        <dbReference type="Proteomes" id="UP000069443"/>
    </source>
</evidence>
<reference evidence="3" key="2">
    <citation type="submission" date="2016-02" db="EMBL/GenBank/DDBJ databases">
        <title>Draft genome sequence of five rapidly growing Mycobacterium species.</title>
        <authorList>
            <person name="Katahira K."/>
            <person name="Gotou Y."/>
            <person name="Iida K."/>
            <person name="Ogura Y."/>
            <person name="Hayashi T."/>
        </authorList>
    </citation>
    <scope>NUCLEOTIDE SEQUENCE [LARGE SCALE GENOMIC DNA]</scope>
    <source>
        <strain evidence="3">JCM15298</strain>
    </source>
</reference>
<proteinExistence type="predicted"/>
<dbReference type="InterPro" id="IPR036514">
    <property type="entry name" value="SGNH_hydro_sf"/>
</dbReference>
<protein>
    <submittedName>
        <fullName evidence="2">Lipolytic enzyme, G-D-S-L</fullName>
    </submittedName>
</protein>
<organism evidence="2 3">
    <name type="scientific">Mycolicibacterium canariasense</name>
    <name type="common">Mycobacterium canariasense</name>
    <dbReference type="NCBI Taxonomy" id="228230"/>
    <lineage>
        <taxon>Bacteria</taxon>
        <taxon>Bacillati</taxon>
        <taxon>Actinomycetota</taxon>
        <taxon>Actinomycetes</taxon>
        <taxon>Mycobacteriales</taxon>
        <taxon>Mycobacteriaceae</taxon>
        <taxon>Mycolicibacterium</taxon>
    </lineage>
</organism>
<dbReference type="PANTHER" id="PTHR43784">
    <property type="entry name" value="GDSL-LIKE LIPASE/ACYLHYDROLASE, PUTATIVE (AFU_ORTHOLOGUE AFUA_2G00820)-RELATED"/>
    <property type="match status" value="1"/>
</dbReference>
<keyword evidence="3" id="KW-1185">Reference proteome</keyword>
<dbReference type="Pfam" id="PF13472">
    <property type="entry name" value="Lipase_GDSL_2"/>
    <property type="match status" value="1"/>
</dbReference>
<dbReference type="Proteomes" id="UP000069443">
    <property type="component" value="Unassembled WGS sequence"/>
</dbReference>
<dbReference type="NCBIfam" id="NF045548">
    <property type="entry name" value="GDSL_lipase"/>
    <property type="match status" value="1"/>
</dbReference>
<dbReference type="RefSeq" id="WP_409365951.1">
    <property type="nucleotide sequence ID" value="NZ_BCSY01000010.1"/>
</dbReference>
<dbReference type="STRING" id="228230.RMCC_0361"/>
<dbReference type="PANTHER" id="PTHR43784:SF2">
    <property type="entry name" value="GDSL-LIKE LIPASE_ACYLHYDROLASE, PUTATIVE (AFU_ORTHOLOGUE AFUA_2G00820)-RELATED"/>
    <property type="match status" value="1"/>
</dbReference>
<evidence type="ECO:0000313" key="2">
    <source>
        <dbReference type="EMBL" id="GAS93395.1"/>
    </source>
</evidence>
<dbReference type="InterPro" id="IPR013830">
    <property type="entry name" value="SGNH_hydro"/>
</dbReference>
<dbReference type="InterPro" id="IPR054624">
    <property type="entry name" value="GDSL_Rv0518"/>
</dbReference>
<gene>
    <name evidence="2" type="ORF">RMCC_0361</name>
</gene>
<evidence type="ECO:0000259" key="1">
    <source>
        <dbReference type="Pfam" id="PF13472"/>
    </source>
</evidence>